<feature type="domain" description="Polypeptide-transport-associated ShlB-type" evidence="5">
    <location>
        <begin position="73"/>
        <end position="139"/>
    </location>
</feature>
<dbReference type="InterPro" id="IPR051544">
    <property type="entry name" value="TPS_OM_transporter"/>
</dbReference>
<comment type="caution">
    <text evidence="6">The sequence shown here is derived from an EMBL/GenBank/DDBJ whole genome shotgun (WGS) entry which is preliminary data.</text>
</comment>
<dbReference type="Proteomes" id="UP000271624">
    <property type="component" value="Unassembled WGS sequence"/>
</dbReference>
<dbReference type="Pfam" id="PF03865">
    <property type="entry name" value="ShlB"/>
    <property type="match status" value="1"/>
</dbReference>
<dbReference type="EMBL" id="RSCL01000027">
    <property type="protein sequence ID" value="RUS99204.1"/>
    <property type="molecule type" value="Genomic_DNA"/>
</dbReference>
<accession>A0A3S1AEF4</accession>
<dbReference type="Gene3D" id="3.10.20.310">
    <property type="entry name" value="membrane protein fhac"/>
    <property type="match status" value="1"/>
</dbReference>
<keyword evidence="2" id="KW-0812">Transmembrane</keyword>
<evidence type="ECO:0000256" key="2">
    <source>
        <dbReference type="ARBA" id="ARBA00022692"/>
    </source>
</evidence>
<gene>
    <name evidence="6" type="ORF">DSM106972_079060</name>
</gene>
<proteinExistence type="predicted"/>
<evidence type="ECO:0000256" key="3">
    <source>
        <dbReference type="ARBA" id="ARBA00023237"/>
    </source>
</evidence>
<name>A0A3S1AEF4_9CYAN</name>
<dbReference type="PANTHER" id="PTHR34597">
    <property type="entry name" value="SLR1661 PROTEIN"/>
    <property type="match status" value="1"/>
</dbReference>
<dbReference type="GO" id="GO:0008320">
    <property type="term" value="F:protein transmembrane transporter activity"/>
    <property type="evidence" value="ECO:0007669"/>
    <property type="project" value="TreeGrafter"/>
</dbReference>
<feature type="domain" description="Haemolysin activator HlyB C-terminal" evidence="4">
    <location>
        <begin position="229"/>
        <end position="548"/>
    </location>
</feature>
<dbReference type="GO" id="GO:0098046">
    <property type="term" value="C:type V protein secretion system complex"/>
    <property type="evidence" value="ECO:0007669"/>
    <property type="project" value="TreeGrafter"/>
</dbReference>
<keyword evidence="3" id="KW-0998">Cell outer membrane</keyword>
<organism evidence="6 7">
    <name type="scientific">Dulcicalothrix desertica PCC 7102</name>
    <dbReference type="NCBI Taxonomy" id="232991"/>
    <lineage>
        <taxon>Bacteria</taxon>
        <taxon>Bacillati</taxon>
        <taxon>Cyanobacteriota</taxon>
        <taxon>Cyanophyceae</taxon>
        <taxon>Nostocales</taxon>
        <taxon>Calotrichaceae</taxon>
        <taxon>Dulcicalothrix</taxon>
    </lineage>
</organism>
<sequence length="589" mass="65467">MHIKFLVVLGFVVLSNTYLFARAQNIPPVEVPNPVVPTPPTPEPLLPQEELLRIFPDSPTPEQNLDNVTGRITIERFDFDGSNIFSNQRLRQEIQEFTNTKQPITFTQLLQAASKITNLYIKEGYVTSGGYIPEQTLTGCFVKSQGAKSCVVKIQIIEGSLQELRITREPTNSKQLNDSYVRSRLELGIAKPLNIRRLREALQLLQQNPLIESISAELSAGTIPGTNLLKVTFREASTGNIGIILDNSRNPSVGSFRRGVEIEEANLTGLGDRLNIGYDNTDGSNGINASYTVPINSRNGTIGFSYSKTSNNIIEPPFKDLDIESNSRNYEISLRQPVVQNARAEFTQELALGLTLSRRESDTSVLGVDFPISVGADARGNTRISALRFFQEWRRSSFQEVFLARSQFSVGVGAFNATINNSAPDSRFFAWRGQLQWLRLLGSKSNNPRVTPRLLVRSDVQLANTALVPNEQFTLGGIFSARGYRQDALFSDNGVFVSADLQLPIYSTASGDNVLRLIPFVDVGTTWNSGSESTLDTNTLASVGLGLQWQMGEQFNARLDYGIPLVNIDAREKTWQEKGFYFTLQYNPF</sequence>
<dbReference type="PANTHER" id="PTHR34597:SF3">
    <property type="entry name" value="OUTER MEMBRANE TRANSPORTER CDIB"/>
    <property type="match status" value="1"/>
</dbReference>
<evidence type="ECO:0000313" key="6">
    <source>
        <dbReference type="EMBL" id="RUS99204.1"/>
    </source>
</evidence>
<keyword evidence="1" id="KW-0472">Membrane</keyword>
<keyword evidence="1" id="KW-1134">Transmembrane beta strand</keyword>
<reference evidence="6" key="1">
    <citation type="submission" date="2018-12" db="EMBL/GenBank/DDBJ databases">
        <authorList>
            <person name="Will S."/>
            <person name="Neumann-Schaal M."/>
            <person name="Henke P."/>
        </authorList>
    </citation>
    <scope>NUCLEOTIDE SEQUENCE</scope>
    <source>
        <strain evidence="6">PCC 7102</strain>
    </source>
</reference>
<dbReference type="InterPro" id="IPR005565">
    <property type="entry name" value="Hemolysn_activator_HlyB_C"/>
</dbReference>
<dbReference type="AlphaFoldDB" id="A0A3S1AEF4"/>
<dbReference type="RefSeq" id="WP_127085970.1">
    <property type="nucleotide sequence ID" value="NZ_RSCL01000027.1"/>
</dbReference>
<evidence type="ECO:0000256" key="1">
    <source>
        <dbReference type="ARBA" id="ARBA00022452"/>
    </source>
</evidence>
<dbReference type="Gene3D" id="2.40.160.50">
    <property type="entry name" value="membrane protein fhac: a member of the omp85/tpsb transporter family"/>
    <property type="match status" value="1"/>
</dbReference>
<evidence type="ECO:0000259" key="5">
    <source>
        <dbReference type="Pfam" id="PF08479"/>
    </source>
</evidence>
<keyword evidence="7" id="KW-1185">Reference proteome</keyword>
<dbReference type="GO" id="GO:0046819">
    <property type="term" value="P:protein secretion by the type V secretion system"/>
    <property type="evidence" value="ECO:0007669"/>
    <property type="project" value="TreeGrafter"/>
</dbReference>
<dbReference type="Pfam" id="PF08479">
    <property type="entry name" value="POTRA_2"/>
    <property type="match status" value="1"/>
</dbReference>
<protein>
    <recommendedName>
        <fullName evidence="8">Hemolysin activation/secretion protein</fullName>
    </recommendedName>
</protein>
<evidence type="ECO:0000313" key="7">
    <source>
        <dbReference type="Proteomes" id="UP000271624"/>
    </source>
</evidence>
<dbReference type="InterPro" id="IPR013686">
    <property type="entry name" value="Polypept-transport_assoc_ShlB"/>
</dbReference>
<evidence type="ECO:0008006" key="8">
    <source>
        <dbReference type="Google" id="ProtNLM"/>
    </source>
</evidence>
<dbReference type="OrthoDB" id="596066at2"/>
<reference evidence="6" key="2">
    <citation type="journal article" date="2019" name="Genome Biol. Evol.">
        <title>Day and night: Metabolic profiles and evolutionary relationships of six axenic non-marine cyanobacteria.</title>
        <authorList>
            <person name="Will S.E."/>
            <person name="Henke P."/>
            <person name="Boedeker C."/>
            <person name="Huang S."/>
            <person name="Brinkmann H."/>
            <person name="Rohde M."/>
            <person name="Jarek M."/>
            <person name="Friedl T."/>
            <person name="Seufert S."/>
            <person name="Schumacher M."/>
            <person name="Overmann J."/>
            <person name="Neumann-Schaal M."/>
            <person name="Petersen J."/>
        </authorList>
    </citation>
    <scope>NUCLEOTIDE SEQUENCE [LARGE SCALE GENOMIC DNA]</scope>
    <source>
        <strain evidence="6">PCC 7102</strain>
    </source>
</reference>
<evidence type="ECO:0000259" key="4">
    <source>
        <dbReference type="Pfam" id="PF03865"/>
    </source>
</evidence>